<evidence type="ECO:0000313" key="9">
    <source>
        <dbReference type="Proteomes" id="UP000247612"/>
    </source>
</evidence>
<dbReference type="GO" id="GO:0016829">
    <property type="term" value="F:lyase activity"/>
    <property type="evidence" value="ECO:0007669"/>
    <property type="project" value="UniProtKB-KW"/>
</dbReference>
<comment type="similarity">
    <text evidence="1">Belongs to the class-I fumarase family.</text>
</comment>
<accession>A0A318KZG1</accession>
<gene>
    <name evidence="8" type="ORF">DES51_102155</name>
</gene>
<evidence type="ECO:0000256" key="1">
    <source>
        <dbReference type="ARBA" id="ARBA00008876"/>
    </source>
</evidence>
<keyword evidence="5" id="KW-0411">Iron-sulfur</keyword>
<dbReference type="InterPro" id="IPR051208">
    <property type="entry name" value="Class-I_Fumarase/Tartrate_DH"/>
</dbReference>
<reference evidence="8 9" key="1">
    <citation type="submission" date="2018-05" db="EMBL/GenBank/DDBJ databases">
        <title>Genomic Encyclopedia of Type Strains, Phase IV (KMG-IV): sequencing the most valuable type-strain genomes for metagenomic binning, comparative biology and taxonomic classification.</title>
        <authorList>
            <person name="Goeker M."/>
        </authorList>
    </citation>
    <scope>NUCLEOTIDE SEQUENCE [LARGE SCALE GENOMIC DNA]</scope>
    <source>
        <strain evidence="8 9">JC118</strain>
    </source>
</reference>
<dbReference type="Proteomes" id="UP000247612">
    <property type="component" value="Unassembled WGS sequence"/>
</dbReference>
<proteinExistence type="inferred from homology"/>
<dbReference type="AlphaFoldDB" id="A0A318KZG1"/>
<keyword evidence="2" id="KW-0004">4Fe-4S</keyword>
<evidence type="ECO:0000256" key="5">
    <source>
        <dbReference type="ARBA" id="ARBA00023014"/>
    </source>
</evidence>
<dbReference type="GO" id="GO:0046872">
    <property type="term" value="F:metal ion binding"/>
    <property type="evidence" value="ECO:0007669"/>
    <property type="project" value="UniProtKB-KW"/>
</dbReference>
<evidence type="ECO:0000313" key="8">
    <source>
        <dbReference type="EMBL" id="PXX81036.1"/>
    </source>
</evidence>
<evidence type="ECO:0000256" key="2">
    <source>
        <dbReference type="ARBA" id="ARBA00022485"/>
    </source>
</evidence>
<evidence type="ECO:0000256" key="6">
    <source>
        <dbReference type="ARBA" id="ARBA00023239"/>
    </source>
</evidence>
<feature type="domain" description="Fe-S hydro-lyase tartrate dehydratase alpha-type catalytic" evidence="7">
    <location>
        <begin position="11"/>
        <end position="278"/>
    </location>
</feature>
<dbReference type="GO" id="GO:0051539">
    <property type="term" value="F:4 iron, 4 sulfur cluster binding"/>
    <property type="evidence" value="ECO:0007669"/>
    <property type="project" value="UniProtKB-KW"/>
</dbReference>
<dbReference type="NCBIfam" id="TIGR00722">
    <property type="entry name" value="ttdA_fumA_fumB"/>
    <property type="match status" value="1"/>
</dbReference>
<keyword evidence="4" id="KW-0408">Iron</keyword>
<keyword evidence="9" id="KW-1185">Reference proteome</keyword>
<dbReference type="InterPro" id="IPR004646">
    <property type="entry name" value="Fe-S_hydro-lyase_TtdA-typ_cat"/>
</dbReference>
<dbReference type="PANTHER" id="PTHR30389:SF17">
    <property type="entry name" value="L(+)-TARTRATE DEHYDRATASE SUBUNIT ALPHA-RELATED"/>
    <property type="match status" value="1"/>
</dbReference>
<keyword evidence="6" id="KW-0456">Lyase</keyword>
<dbReference type="PANTHER" id="PTHR30389">
    <property type="entry name" value="FUMARATE HYDRATASE-RELATED"/>
    <property type="match status" value="1"/>
</dbReference>
<evidence type="ECO:0000256" key="3">
    <source>
        <dbReference type="ARBA" id="ARBA00022723"/>
    </source>
</evidence>
<protein>
    <submittedName>
        <fullName evidence="8">Fumarate hydratase subunit alpha</fullName>
    </submittedName>
</protein>
<sequence length="281" mass="30789">MREFDVRQLTEAVSTMVQDVNYRYPADVKHCLDSACEKETSRIGKATLEYLKLNAAIADEKHIPICQDTGMVAVYLYVGQDVHFTHGSVNEAIQEGVRQGYDKGYLRKSMVSEPLFERVNTKDNTPCMIYTSIIDGEQVILEITCKGAGSENMSVIEMLKPAQGIEGVKQTVLNAVKKAGPNACPPMVIGVGLGGSFDYAAYLAKKATVRSCDSAHPDPRYAALEDQLLSEINQLNIGPQGLKGDTTALKVNIETHATHIACLPCAVNISCHITRHARREF</sequence>
<keyword evidence="3" id="KW-0479">Metal-binding</keyword>
<dbReference type="STRING" id="1034346.GCA_000313565_02409"/>
<evidence type="ECO:0000256" key="4">
    <source>
        <dbReference type="ARBA" id="ARBA00023004"/>
    </source>
</evidence>
<evidence type="ECO:0000259" key="7">
    <source>
        <dbReference type="Pfam" id="PF05681"/>
    </source>
</evidence>
<name>A0A318KZG1_9FIRM</name>
<dbReference type="EMBL" id="QJKH01000002">
    <property type="protein sequence ID" value="PXX81036.1"/>
    <property type="molecule type" value="Genomic_DNA"/>
</dbReference>
<comment type="caution">
    <text evidence="8">The sequence shown here is derived from an EMBL/GenBank/DDBJ whole genome shotgun (WGS) entry which is preliminary data.</text>
</comment>
<dbReference type="Pfam" id="PF05681">
    <property type="entry name" value="Fumerase"/>
    <property type="match status" value="1"/>
</dbReference>
<dbReference type="NCBIfam" id="NF004885">
    <property type="entry name" value="PRK06246.1"/>
    <property type="match status" value="1"/>
</dbReference>
<dbReference type="OrthoDB" id="9798978at2"/>
<dbReference type="RefSeq" id="WP_022938695.1">
    <property type="nucleotide sequence ID" value="NZ_CABKRQ010000006.1"/>
</dbReference>
<organism evidence="8 9">
    <name type="scientific">Dielma fastidiosa</name>
    <dbReference type="NCBI Taxonomy" id="1034346"/>
    <lineage>
        <taxon>Bacteria</taxon>
        <taxon>Bacillati</taxon>
        <taxon>Bacillota</taxon>
        <taxon>Erysipelotrichia</taxon>
        <taxon>Erysipelotrichales</taxon>
        <taxon>Erysipelotrichaceae</taxon>
        <taxon>Dielma</taxon>
    </lineage>
</organism>